<feature type="transmembrane region" description="Helical" evidence="5">
    <location>
        <begin position="352"/>
        <end position="374"/>
    </location>
</feature>
<feature type="domain" description="Major facilitator superfamily (MFS) profile" evidence="6">
    <location>
        <begin position="89"/>
        <end position="431"/>
    </location>
</feature>
<keyword evidence="4 5" id="KW-0472">Membrane</keyword>
<gene>
    <name evidence="7" type="ORF">LSTR_LSTR014552</name>
</gene>
<evidence type="ECO:0000256" key="4">
    <source>
        <dbReference type="ARBA" id="ARBA00023136"/>
    </source>
</evidence>
<dbReference type="InterPro" id="IPR036259">
    <property type="entry name" value="MFS_trans_sf"/>
</dbReference>
<dbReference type="Gene3D" id="1.20.1250.20">
    <property type="entry name" value="MFS general substrate transporter like domains"/>
    <property type="match status" value="1"/>
</dbReference>
<name>A0A482WRA2_LAOST</name>
<protein>
    <recommendedName>
        <fullName evidence="6">Major facilitator superfamily (MFS) profile domain-containing protein</fullName>
    </recommendedName>
</protein>
<evidence type="ECO:0000313" key="7">
    <source>
        <dbReference type="EMBL" id="RZF35560.1"/>
    </source>
</evidence>
<dbReference type="PROSITE" id="PS50850">
    <property type="entry name" value="MFS"/>
    <property type="match status" value="1"/>
</dbReference>
<feature type="transmembrane region" description="Helical" evidence="5">
    <location>
        <begin position="138"/>
        <end position="159"/>
    </location>
</feature>
<accession>A0A482WRA2</accession>
<dbReference type="SUPFAM" id="SSF103473">
    <property type="entry name" value="MFS general substrate transporter"/>
    <property type="match status" value="1"/>
</dbReference>
<organism evidence="7 8">
    <name type="scientific">Laodelphax striatellus</name>
    <name type="common">Small brown planthopper</name>
    <name type="synonym">Delphax striatella</name>
    <dbReference type="NCBI Taxonomy" id="195883"/>
    <lineage>
        <taxon>Eukaryota</taxon>
        <taxon>Metazoa</taxon>
        <taxon>Ecdysozoa</taxon>
        <taxon>Arthropoda</taxon>
        <taxon>Hexapoda</taxon>
        <taxon>Insecta</taxon>
        <taxon>Pterygota</taxon>
        <taxon>Neoptera</taxon>
        <taxon>Paraneoptera</taxon>
        <taxon>Hemiptera</taxon>
        <taxon>Auchenorrhyncha</taxon>
        <taxon>Fulgoroidea</taxon>
        <taxon>Delphacidae</taxon>
        <taxon>Criomorphinae</taxon>
        <taxon>Laodelphax</taxon>
    </lineage>
</organism>
<evidence type="ECO:0000256" key="3">
    <source>
        <dbReference type="ARBA" id="ARBA00022989"/>
    </source>
</evidence>
<evidence type="ECO:0000259" key="6">
    <source>
        <dbReference type="PROSITE" id="PS50850"/>
    </source>
</evidence>
<feature type="transmembrane region" description="Helical" evidence="5">
    <location>
        <begin position="171"/>
        <end position="189"/>
    </location>
</feature>
<sequence>MDLDAILPEVGEFGAYQQLLLYLVLLPCVLPCGFHAYNQLFMAARPDHWCRVPHLDALDPKVAKNISIPLILREGEYIHSQCHMYERNYSDLLDPLGSSGGLDANLTTSPCQYGWNFDYSRYAATVVTEWEMVCHRDFLATLALVLLGVGGLIGNYIFGYLQDTLGRRPSFFIYLFIECFFGIATAFAQDLVTWTTFRIGVGFPVPAILGTPYVLAIEVVGPSKRTLVTILTNIAYSLGLVALAGVVYLVRDWRQLALATSVPFLSFFLYWWVLPESPRWLLARGRFDEAEKILRKMARVNGKPLPANYMLQLKKKYQAERYVQQKDVEKEKTRQYGVMDLFRTPNLRRKTLIITFIWFTNTSVYVGLSYYAPVLGGDEFLNFFLAGAVELPTYIVLWPAMECVGRRWTLCVSMVIGGVACLATIFVQNGQ</sequence>
<dbReference type="InterPro" id="IPR020846">
    <property type="entry name" value="MFS_dom"/>
</dbReference>
<feature type="transmembrane region" description="Helical" evidence="5">
    <location>
        <begin position="408"/>
        <end position="427"/>
    </location>
</feature>
<dbReference type="Pfam" id="PF00083">
    <property type="entry name" value="Sugar_tr"/>
    <property type="match status" value="1"/>
</dbReference>
<dbReference type="GO" id="GO:0022857">
    <property type="term" value="F:transmembrane transporter activity"/>
    <property type="evidence" value="ECO:0007669"/>
    <property type="project" value="InterPro"/>
</dbReference>
<keyword evidence="3 5" id="KW-1133">Transmembrane helix</keyword>
<evidence type="ECO:0000313" key="8">
    <source>
        <dbReference type="Proteomes" id="UP000291343"/>
    </source>
</evidence>
<dbReference type="STRING" id="195883.A0A482WRA2"/>
<dbReference type="InParanoid" id="A0A482WRA2"/>
<comment type="caution">
    <text evidence="7">The sequence shown here is derived from an EMBL/GenBank/DDBJ whole genome shotgun (WGS) entry which is preliminary data.</text>
</comment>
<comment type="subcellular location">
    <subcellularLocation>
        <location evidence="1">Membrane</location>
        <topology evidence="1">Multi-pass membrane protein</topology>
    </subcellularLocation>
</comment>
<dbReference type="PANTHER" id="PTHR24064">
    <property type="entry name" value="SOLUTE CARRIER FAMILY 22 MEMBER"/>
    <property type="match status" value="1"/>
</dbReference>
<feature type="transmembrane region" description="Helical" evidence="5">
    <location>
        <begin position="380"/>
        <end position="401"/>
    </location>
</feature>
<dbReference type="OrthoDB" id="2544694at2759"/>
<evidence type="ECO:0000256" key="5">
    <source>
        <dbReference type="SAM" id="Phobius"/>
    </source>
</evidence>
<dbReference type="FunCoup" id="A0A482WRA2">
    <property type="interactions" value="9"/>
</dbReference>
<reference evidence="7 8" key="1">
    <citation type="journal article" date="2017" name="Gigascience">
        <title>Genome sequence of the small brown planthopper, Laodelphax striatellus.</title>
        <authorList>
            <person name="Zhu J."/>
            <person name="Jiang F."/>
            <person name="Wang X."/>
            <person name="Yang P."/>
            <person name="Bao Y."/>
            <person name="Zhao W."/>
            <person name="Wang W."/>
            <person name="Lu H."/>
            <person name="Wang Q."/>
            <person name="Cui N."/>
            <person name="Li J."/>
            <person name="Chen X."/>
            <person name="Luo L."/>
            <person name="Yu J."/>
            <person name="Kang L."/>
            <person name="Cui F."/>
        </authorList>
    </citation>
    <scope>NUCLEOTIDE SEQUENCE [LARGE SCALE GENOMIC DNA]</scope>
    <source>
        <strain evidence="7">Lst14</strain>
    </source>
</reference>
<dbReference type="Proteomes" id="UP000291343">
    <property type="component" value="Unassembled WGS sequence"/>
</dbReference>
<evidence type="ECO:0000256" key="1">
    <source>
        <dbReference type="ARBA" id="ARBA00004141"/>
    </source>
</evidence>
<dbReference type="AlphaFoldDB" id="A0A482WRA2"/>
<dbReference type="SMR" id="A0A482WRA2"/>
<dbReference type="EMBL" id="QKKF02028027">
    <property type="protein sequence ID" value="RZF35560.1"/>
    <property type="molecule type" value="Genomic_DNA"/>
</dbReference>
<keyword evidence="2 5" id="KW-0812">Transmembrane</keyword>
<keyword evidence="8" id="KW-1185">Reference proteome</keyword>
<evidence type="ECO:0000256" key="2">
    <source>
        <dbReference type="ARBA" id="ARBA00022692"/>
    </source>
</evidence>
<proteinExistence type="predicted"/>
<feature type="transmembrane region" description="Helical" evidence="5">
    <location>
        <begin position="227"/>
        <end position="250"/>
    </location>
</feature>
<feature type="transmembrane region" description="Helical" evidence="5">
    <location>
        <begin position="195"/>
        <end position="215"/>
    </location>
</feature>
<dbReference type="GO" id="GO:0016020">
    <property type="term" value="C:membrane"/>
    <property type="evidence" value="ECO:0007669"/>
    <property type="project" value="UniProtKB-SubCell"/>
</dbReference>
<feature type="transmembrane region" description="Helical" evidence="5">
    <location>
        <begin position="19"/>
        <end position="37"/>
    </location>
</feature>
<dbReference type="InterPro" id="IPR005828">
    <property type="entry name" value="MFS_sugar_transport-like"/>
</dbReference>